<evidence type="ECO:0000313" key="3">
    <source>
        <dbReference type="Proteomes" id="UP001500729"/>
    </source>
</evidence>
<feature type="transmembrane region" description="Helical" evidence="1">
    <location>
        <begin position="196"/>
        <end position="220"/>
    </location>
</feature>
<feature type="transmembrane region" description="Helical" evidence="1">
    <location>
        <begin position="92"/>
        <end position="119"/>
    </location>
</feature>
<organism evidence="2 3">
    <name type="scientific">Saccharopolyspora erythraea</name>
    <name type="common">Streptomyces erythraeus</name>
    <dbReference type="NCBI Taxonomy" id="1836"/>
    <lineage>
        <taxon>Bacteria</taxon>
        <taxon>Bacillati</taxon>
        <taxon>Actinomycetota</taxon>
        <taxon>Actinomycetes</taxon>
        <taxon>Pseudonocardiales</taxon>
        <taxon>Pseudonocardiaceae</taxon>
        <taxon>Saccharopolyspora</taxon>
    </lineage>
</organism>
<accession>A0ABP3M1I1</accession>
<feature type="transmembrane region" description="Helical" evidence="1">
    <location>
        <begin position="172"/>
        <end position="190"/>
    </location>
</feature>
<dbReference type="EMBL" id="BAAAGS010000003">
    <property type="protein sequence ID" value="GAA0511320.1"/>
    <property type="molecule type" value="Genomic_DNA"/>
</dbReference>
<comment type="caution">
    <text evidence="2">The sequence shown here is derived from an EMBL/GenBank/DDBJ whole genome shotgun (WGS) entry which is preliminary data.</text>
</comment>
<evidence type="ECO:0000313" key="2">
    <source>
        <dbReference type="EMBL" id="GAA0511320.1"/>
    </source>
</evidence>
<feature type="transmembrane region" description="Helical" evidence="1">
    <location>
        <begin position="67"/>
        <end position="86"/>
    </location>
</feature>
<feature type="transmembrane region" description="Helical" evidence="1">
    <location>
        <begin position="41"/>
        <end position="60"/>
    </location>
</feature>
<keyword evidence="3" id="KW-1185">Reference proteome</keyword>
<keyword evidence="1" id="KW-0812">Transmembrane</keyword>
<evidence type="ECO:0000256" key="1">
    <source>
        <dbReference type="SAM" id="Phobius"/>
    </source>
</evidence>
<protein>
    <recommendedName>
        <fullName evidence="4">Intracellular septation protein A</fullName>
    </recommendedName>
</protein>
<keyword evidence="1" id="KW-1133">Transmembrane helix</keyword>
<evidence type="ECO:0008006" key="4">
    <source>
        <dbReference type="Google" id="ProtNLM"/>
    </source>
</evidence>
<dbReference type="Proteomes" id="UP001500729">
    <property type="component" value="Unassembled WGS sequence"/>
</dbReference>
<dbReference type="NCBIfam" id="NF041646">
    <property type="entry name" value="VC0807_fam"/>
    <property type="match status" value="1"/>
</dbReference>
<name>A0ABP3M1I1_SACER</name>
<reference evidence="3" key="1">
    <citation type="journal article" date="2019" name="Int. J. Syst. Evol. Microbiol.">
        <title>The Global Catalogue of Microorganisms (GCM) 10K type strain sequencing project: providing services to taxonomists for standard genome sequencing and annotation.</title>
        <authorList>
            <consortium name="The Broad Institute Genomics Platform"/>
            <consortium name="The Broad Institute Genome Sequencing Center for Infectious Disease"/>
            <person name="Wu L."/>
            <person name="Ma J."/>
        </authorList>
    </citation>
    <scope>NUCLEOTIDE SEQUENCE [LARGE SCALE GENOMIC DNA]</scope>
    <source>
        <strain evidence="3">JCM 10303</strain>
    </source>
</reference>
<proteinExistence type="predicted"/>
<sequence length="241" mass="26602">MVRDVPPTDGHGFMFRPGEDRPIHRPHVVHLEGLASHLWHAAKHLGETVFVPLLLFYVLFRLTDLTGGLLAALGWALAALVLRLVLRAPVPMVLWATTALLVARSVLGFATGSSFVYFLEPSLQNFLLALALLVTLRLENPFLVKLAGDFCVLPPELIGNTRVQWFFRRVSVLWAAVFTVNGLTTLWALAQATIDHFLLMSTVGSFSLVAVAAVASMLWFRRELRGEGIQLRFGRRPAAAG</sequence>
<gene>
    <name evidence="2" type="ORF">GCM10009533_07740</name>
</gene>
<keyword evidence="1" id="KW-0472">Membrane</keyword>